<gene>
    <name evidence="2" type="ORF">GCK32_009090</name>
</gene>
<name>A0AAN8IM60_TRICO</name>
<comment type="caution">
    <text evidence="2">The sequence shown here is derived from an EMBL/GenBank/DDBJ whole genome shotgun (WGS) entry which is preliminary data.</text>
</comment>
<proteinExistence type="predicted"/>
<keyword evidence="3" id="KW-1185">Reference proteome</keyword>
<accession>A0AAN8IM60</accession>
<dbReference type="AlphaFoldDB" id="A0AAN8IM60"/>
<feature type="region of interest" description="Disordered" evidence="1">
    <location>
        <begin position="364"/>
        <end position="402"/>
    </location>
</feature>
<reference evidence="2 3" key="1">
    <citation type="submission" date="2019-10" db="EMBL/GenBank/DDBJ databases">
        <title>Assembly and Annotation for the nematode Trichostrongylus colubriformis.</title>
        <authorList>
            <person name="Martin J."/>
        </authorList>
    </citation>
    <scope>NUCLEOTIDE SEQUENCE [LARGE SCALE GENOMIC DNA]</scope>
    <source>
        <strain evidence="2">G859</strain>
        <tissue evidence="2">Whole worm</tissue>
    </source>
</reference>
<feature type="region of interest" description="Disordered" evidence="1">
    <location>
        <begin position="1"/>
        <end position="47"/>
    </location>
</feature>
<feature type="region of interest" description="Disordered" evidence="1">
    <location>
        <begin position="274"/>
        <end position="349"/>
    </location>
</feature>
<evidence type="ECO:0000313" key="2">
    <source>
        <dbReference type="EMBL" id="KAK5979679.1"/>
    </source>
</evidence>
<dbReference type="EMBL" id="WIXE01008115">
    <property type="protein sequence ID" value="KAK5979679.1"/>
    <property type="molecule type" value="Genomic_DNA"/>
</dbReference>
<protein>
    <submittedName>
        <fullName evidence="2">Uncharacterized protein</fullName>
    </submittedName>
</protein>
<evidence type="ECO:0000313" key="3">
    <source>
        <dbReference type="Proteomes" id="UP001331761"/>
    </source>
</evidence>
<dbReference type="Proteomes" id="UP001331761">
    <property type="component" value="Unassembled WGS sequence"/>
</dbReference>
<sequence>MKMEAAPVNLVTRPEREDRGTPRQIRQRPSSPLRRRGGRQGQSFNRRMYERAPNANVVCYRCGKRRRTRSANGSSVNAQEQQFEELWAVMEGNQAILDAHAGPREHAPIAEAASSARFTPSWLLAELTSWLYHSWAIELYIKSKILNGQQLERVQVPNIVPRYHAQPQAIELVPASAQPEKQEITFGDYATRFGFPQGNHNVVKEVPVRVSQTMRLSANSETFVPCVIDNKDAEEDLVLISQPAKVFNDDVVVAPAMISARNPVLLTMEFHRQATEPDPLGPDPDDDGSQPADVAPHGGHPTQTVMEKKHEPAMMSKESMGEPMDVTDARQSHVASSEGRDKHTIDSSLPRLVASNEGLDTHTFKPIGWPITQKEPGSDRDAAPSANPEAMRPLKKARVTGSTASADALAELVKSHSIQPRASSQTFSPEEGSSMEALVSCEARAVCVPIL</sequence>
<evidence type="ECO:0000256" key="1">
    <source>
        <dbReference type="SAM" id="MobiDB-lite"/>
    </source>
</evidence>
<feature type="compositionally biased region" description="Low complexity" evidence="1">
    <location>
        <begin position="22"/>
        <end position="32"/>
    </location>
</feature>
<organism evidence="2 3">
    <name type="scientific">Trichostrongylus colubriformis</name>
    <name type="common">Black scour worm</name>
    <dbReference type="NCBI Taxonomy" id="6319"/>
    <lineage>
        <taxon>Eukaryota</taxon>
        <taxon>Metazoa</taxon>
        <taxon>Ecdysozoa</taxon>
        <taxon>Nematoda</taxon>
        <taxon>Chromadorea</taxon>
        <taxon>Rhabditida</taxon>
        <taxon>Rhabditina</taxon>
        <taxon>Rhabditomorpha</taxon>
        <taxon>Strongyloidea</taxon>
        <taxon>Trichostrongylidae</taxon>
        <taxon>Trichostrongylus</taxon>
    </lineage>
</organism>